<dbReference type="Proteomes" id="UP000244223">
    <property type="component" value="Unassembled WGS sequence"/>
</dbReference>
<dbReference type="Pfam" id="PF17653">
    <property type="entry name" value="DUF5522"/>
    <property type="match status" value="1"/>
</dbReference>
<reference evidence="1 2" key="1">
    <citation type="submission" date="2018-04" db="EMBL/GenBank/DDBJ databases">
        <title>Genomic Encyclopedia of Archaeal and Bacterial Type Strains, Phase II (KMG-II): from individual species to whole genera.</title>
        <authorList>
            <person name="Goeker M."/>
        </authorList>
    </citation>
    <scope>NUCLEOTIDE SEQUENCE [LARGE SCALE GENOMIC DNA]</scope>
    <source>
        <strain evidence="1 2">DSM 5822</strain>
    </source>
</reference>
<protein>
    <recommendedName>
        <fullName evidence="3">Cysteine-rich CWC protein</fullName>
    </recommendedName>
</protein>
<name>A0A2T5J0B4_9GAMM</name>
<evidence type="ECO:0000313" key="1">
    <source>
        <dbReference type="EMBL" id="PTQ89701.1"/>
    </source>
</evidence>
<evidence type="ECO:0008006" key="3">
    <source>
        <dbReference type="Google" id="ProtNLM"/>
    </source>
</evidence>
<dbReference type="PANTHER" id="PTHR21037:SF2">
    <property type="entry name" value="SIMILAR TO NOVEL PROTEIN"/>
    <property type="match status" value="1"/>
</dbReference>
<proteinExistence type="predicted"/>
<gene>
    <name evidence="1" type="ORF">C8N29_10524</name>
</gene>
<sequence>MQKKCSVCGVAFACGNTGQQACWCSQYPALMPVIEGQDCYCSNCLTNIIKEKISDFVQHNPVNMAIPKQYHNIQLIEDIDYYLENGNFVFTEWYHRKRGSCCGNGCRHCPYQHINVKSKK</sequence>
<comment type="caution">
    <text evidence="1">The sequence shown here is derived from an EMBL/GenBank/DDBJ whole genome shotgun (WGS) entry which is preliminary data.</text>
</comment>
<keyword evidence="2" id="KW-1185">Reference proteome</keyword>
<dbReference type="PANTHER" id="PTHR21037">
    <property type="entry name" value="39S RIBOSOMAL PROTEIN L14, MITOCHONDRIAL"/>
    <property type="match status" value="1"/>
</dbReference>
<dbReference type="AlphaFoldDB" id="A0A2T5J0B4"/>
<evidence type="ECO:0000313" key="2">
    <source>
        <dbReference type="Proteomes" id="UP000244223"/>
    </source>
</evidence>
<dbReference type="OrthoDB" id="9800168at2"/>
<dbReference type="InterPro" id="IPR040807">
    <property type="entry name" value="DUF5522"/>
</dbReference>
<dbReference type="EMBL" id="QAON01000005">
    <property type="protein sequence ID" value="PTQ89701.1"/>
    <property type="molecule type" value="Genomic_DNA"/>
</dbReference>
<dbReference type="RefSeq" id="WP_107865427.1">
    <property type="nucleotide sequence ID" value="NZ_QAON01000005.1"/>
</dbReference>
<accession>A0A2T5J0B4</accession>
<organism evidence="1 2">
    <name type="scientific">Agitococcus lubricus</name>
    <dbReference type="NCBI Taxonomy" id="1077255"/>
    <lineage>
        <taxon>Bacteria</taxon>
        <taxon>Pseudomonadati</taxon>
        <taxon>Pseudomonadota</taxon>
        <taxon>Gammaproteobacteria</taxon>
        <taxon>Moraxellales</taxon>
        <taxon>Moraxellaceae</taxon>
        <taxon>Agitococcus</taxon>
    </lineage>
</organism>